<dbReference type="InterPro" id="IPR050494">
    <property type="entry name" value="Ser_Thr_dual-spec_kinase"/>
</dbReference>
<evidence type="ECO:0000256" key="7">
    <source>
        <dbReference type="ARBA" id="ARBA00023596"/>
    </source>
</evidence>
<dbReference type="PROSITE" id="PS50011">
    <property type="entry name" value="PROTEIN_KINASE_DOM"/>
    <property type="match status" value="1"/>
</dbReference>
<evidence type="ECO:0000256" key="9">
    <source>
        <dbReference type="SAM" id="MobiDB-lite"/>
    </source>
</evidence>
<evidence type="ECO:0000256" key="4">
    <source>
        <dbReference type="ARBA" id="ARBA00022741"/>
    </source>
</evidence>
<feature type="compositionally biased region" description="Polar residues" evidence="9">
    <location>
        <begin position="194"/>
        <end position="203"/>
    </location>
</feature>
<dbReference type="Proteomes" id="UP000800036">
    <property type="component" value="Unassembled WGS sequence"/>
</dbReference>
<evidence type="ECO:0000259" key="10">
    <source>
        <dbReference type="PROSITE" id="PS50011"/>
    </source>
</evidence>
<keyword evidence="2" id="KW-0723">Serine/threonine-protein kinase</keyword>
<organism evidence="11 12">
    <name type="scientific">Bimuria novae-zelandiae CBS 107.79</name>
    <dbReference type="NCBI Taxonomy" id="1447943"/>
    <lineage>
        <taxon>Eukaryota</taxon>
        <taxon>Fungi</taxon>
        <taxon>Dikarya</taxon>
        <taxon>Ascomycota</taxon>
        <taxon>Pezizomycotina</taxon>
        <taxon>Dothideomycetes</taxon>
        <taxon>Pleosporomycetidae</taxon>
        <taxon>Pleosporales</taxon>
        <taxon>Massarineae</taxon>
        <taxon>Didymosphaeriaceae</taxon>
        <taxon>Bimuria</taxon>
    </lineage>
</organism>
<dbReference type="SMART" id="SM00220">
    <property type="entry name" value="S_TKc"/>
    <property type="match status" value="1"/>
</dbReference>
<feature type="compositionally biased region" description="Low complexity" evidence="9">
    <location>
        <begin position="60"/>
        <end position="70"/>
    </location>
</feature>
<feature type="compositionally biased region" description="Basic and acidic residues" evidence="9">
    <location>
        <begin position="137"/>
        <end position="150"/>
    </location>
</feature>
<dbReference type="OrthoDB" id="9332038at2759"/>
<feature type="region of interest" description="Disordered" evidence="9">
    <location>
        <begin position="1"/>
        <end position="283"/>
    </location>
</feature>
<keyword evidence="12" id="KW-1185">Reference proteome</keyword>
<dbReference type="GO" id="GO:0005524">
    <property type="term" value="F:ATP binding"/>
    <property type="evidence" value="ECO:0007669"/>
    <property type="project" value="UniProtKB-UniRule"/>
</dbReference>
<evidence type="ECO:0000256" key="8">
    <source>
        <dbReference type="PROSITE-ProRule" id="PRU10141"/>
    </source>
</evidence>
<feature type="binding site" evidence="8">
    <location>
        <position position="518"/>
    </location>
    <ligand>
        <name>ATP</name>
        <dbReference type="ChEBI" id="CHEBI:30616"/>
    </ligand>
</feature>
<feature type="compositionally biased region" description="Polar residues" evidence="9">
    <location>
        <begin position="19"/>
        <end position="35"/>
    </location>
</feature>
<dbReference type="InterPro" id="IPR000719">
    <property type="entry name" value="Prot_kinase_dom"/>
</dbReference>
<dbReference type="PANTHER" id="PTHR24058">
    <property type="entry name" value="DUAL SPECIFICITY PROTEIN KINASE"/>
    <property type="match status" value="1"/>
</dbReference>
<dbReference type="EMBL" id="ML976660">
    <property type="protein sequence ID" value="KAF1978521.1"/>
    <property type="molecule type" value="Genomic_DNA"/>
</dbReference>
<dbReference type="InterPro" id="IPR017441">
    <property type="entry name" value="Protein_kinase_ATP_BS"/>
</dbReference>
<dbReference type="Gene3D" id="1.10.510.10">
    <property type="entry name" value="Transferase(Phosphotransferase) domain 1"/>
    <property type="match status" value="1"/>
</dbReference>
<dbReference type="FunFam" id="1.10.510.10:FF:000078">
    <property type="entry name" value="Serine/threonine-protein kinase PRP4 homolog"/>
    <property type="match status" value="1"/>
</dbReference>
<evidence type="ECO:0000256" key="2">
    <source>
        <dbReference type="ARBA" id="ARBA00022527"/>
    </source>
</evidence>
<dbReference type="InterPro" id="IPR011009">
    <property type="entry name" value="Kinase-like_dom_sf"/>
</dbReference>
<evidence type="ECO:0000256" key="5">
    <source>
        <dbReference type="ARBA" id="ARBA00022777"/>
    </source>
</evidence>
<dbReference type="InterPro" id="IPR008271">
    <property type="entry name" value="Ser/Thr_kinase_AS"/>
</dbReference>
<feature type="compositionally biased region" description="Basic and acidic residues" evidence="9">
    <location>
        <begin position="272"/>
        <end position="281"/>
    </location>
</feature>
<keyword evidence="5 11" id="KW-0418">Kinase</keyword>
<gene>
    <name evidence="11" type="ORF">BU23DRAFT_577373</name>
</gene>
<feature type="compositionally biased region" description="Basic and acidic residues" evidence="9">
    <location>
        <begin position="38"/>
        <end position="48"/>
    </location>
</feature>
<dbReference type="EC" id="2.7.11.1" evidence="1"/>
<sequence length="839" mass="93597">MASRASSSSEGEVVEHQQKANNINQPTERTINDSSRAFGRDGASDEHGAFANHGGRGYNYRRAPSRSPSPYRRKRDRSPSPYRAKRDTRRLSRSPSPFRHGKGDGGTRSQQPRWLNKRKASPPRGGRPDKRHHTDRSRHSEQKPNSHYDSARAAAYQGDAYNDRRPSKPLSYADADYLPTVPDFRSHLRPLDTSRPNGSSHGQCDQAPRGGSQNGHVTNGAQAPSISNSSGPTDKQRVASGLRPSGDQDVEMTPAQQEADLSFEPVVQDSAPVHETREEKRRRWAAIRAAAEKDKAKDNLLHQAVLANASESTTPNVASPAAPESPVSPAGSPRVGDLGSVPASPDVMVIEKQGAVTEASSPSADSPSAADYDPTKDMLDDRDRAARKARRAEVPSDAYNETDPKALSTLPAEKAIPVKKQKKDFDMFDFDEDDEDEAAEEVVEEVADTAKGTVLDEKLLDNWDDVEGYYKLIANELVNGGRYRMIKNLGRGVFANVAQAEDTSIQDESSGHKLVAIKMIRRNDLMRKASQKEMDFVRKVNDADPQDRRHVVRLLSSFDHKGHLCAVFEHMSKNLRDLLKENTNGHGLSLQAVKSYSRQMFSGLQHLQNCQVVHCDLKPDNILVSPDMKTIKLADFGTAVDKRDVMERTEYLVSRFYRAPEIILGLDIGYGIDMWAIGCTIYELWTGKILFTGRTNNQMIKAFMDCLGWPTEKLLKKGLLQNVLEHFEAGPPLKFISQEVDQQGKVTVRKIEQQKKIPRDLKSRINDATRGMAKDNVPPEKELNDFVDLLGACLNFNPEKRMQPKEALSHRFFPQPKLVSRPAVVKPPMIKRPVTAFRR</sequence>
<keyword evidence="3" id="KW-0808">Transferase</keyword>
<dbReference type="AlphaFoldDB" id="A0A6A5VMN0"/>
<feature type="compositionally biased region" description="Low complexity" evidence="9">
    <location>
        <begin position="315"/>
        <end position="333"/>
    </location>
</feature>
<feature type="compositionally biased region" description="Polar residues" evidence="9">
    <location>
        <begin position="1"/>
        <end position="10"/>
    </location>
</feature>
<evidence type="ECO:0000313" key="12">
    <source>
        <dbReference type="Proteomes" id="UP000800036"/>
    </source>
</evidence>
<comment type="similarity">
    <text evidence="7">Belongs to the protein kinase superfamily. CMGC Ser/Thr protein kinase family.</text>
</comment>
<reference evidence="11" key="1">
    <citation type="journal article" date="2020" name="Stud. Mycol.">
        <title>101 Dothideomycetes genomes: a test case for predicting lifestyles and emergence of pathogens.</title>
        <authorList>
            <person name="Haridas S."/>
            <person name="Albert R."/>
            <person name="Binder M."/>
            <person name="Bloem J."/>
            <person name="Labutti K."/>
            <person name="Salamov A."/>
            <person name="Andreopoulos B."/>
            <person name="Baker S."/>
            <person name="Barry K."/>
            <person name="Bills G."/>
            <person name="Bluhm B."/>
            <person name="Cannon C."/>
            <person name="Castanera R."/>
            <person name="Culley D."/>
            <person name="Daum C."/>
            <person name="Ezra D."/>
            <person name="Gonzalez J."/>
            <person name="Henrissat B."/>
            <person name="Kuo A."/>
            <person name="Liang C."/>
            <person name="Lipzen A."/>
            <person name="Lutzoni F."/>
            <person name="Magnuson J."/>
            <person name="Mondo S."/>
            <person name="Nolan M."/>
            <person name="Ohm R."/>
            <person name="Pangilinan J."/>
            <person name="Park H.-J."/>
            <person name="Ramirez L."/>
            <person name="Alfaro M."/>
            <person name="Sun H."/>
            <person name="Tritt A."/>
            <person name="Yoshinaga Y."/>
            <person name="Zwiers L.-H."/>
            <person name="Turgeon B."/>
            <person name="Goodwin S."/>
            <person name="Spatafora J."/>
            <person name="Crous P."/>
            <person name="Grigoriev I."/>
        </authorList>
    </citation>
    <scope>NUCLEOTIDE SEQUENCE</scope>
    <source>
        <strain evidence="11">CBS 107.79</strain>
    </source>
</reference>
<evidence type="ECO:0000256" key="1">
    <source>
        <dbReference type="ARBA" id="ARBA00012513"/>
    </source>
</evidence>
<dbReference type="GO" id="GO:0004674">
    <property type="term" value="F:protein serine/threonine kinase activity"/>
    <property type="evidence" value="ECO:0007669"/>
    <property type="project" value="UniProtKB-KW"/>
</dbReference>
<accession>A0A6A5VMN0</accession>
<feature type="domain" description="Protein kinase" evidence="10">
    <location>
        <begin position="483"/>
        <end position="813"/>
    </location>
</feature>
<evidence type="ECO:0000256" key="3">
    <source>
        <dbReference type="ARBA" id="ARBA00022679"/>
    </source>
</evidence>
<dbReference type="Pfam" id="PF00069">
    <property type="entry name" value="Pkinase"/>
    <property type="match status" value="1"/>
</dbReference>
<feature type="compositionally biased region" description="Polar residues" evidence="9">
    <location>
        <begin position="214"/>
        <end position="233"/>
    </location>
</feature>
<dbReference type="PROSITE" id="PS00108">
    <property type="entry name" value="PROTEIN_KINASE_ST"/>
    <property type="match status" value="1"/>
</dbReference>
<keyword evidence="4 8" id="KW-0547">Nucleotide-binding</keyword>
<proteinExistence type="inferred from homology"/>
<dbReference type="PANTHER" id="PTHR24058:SF103">
    <property type="entry name" value="SERINE_THREONINE-PROTEIN KINASE PRP4 HOMOLOG"/>
    <property type="match status" value="1"/>
</dbReference>
<protein>
    <recommendedName>
        <fullName evidence="1">non-specific serine/threonine protein kinase</fullName>
        <ecNumber evidence="1">2.7.11.1</ecNumber>
    </recommendedName>
</protein>
<feature type="compositionally biased region" description="Low complexity" evidence="9">
    <location>
        <begin position="359"/>
        <end position="372"/>
    </location>
</feature>
<feature type="region of interest" description="Disordered" evidence="9">
    <location>
        <begin position="306"/>
        <end position="412"/>
    </location>
</feature>
<dbReference type="SUPFAM" id="SSF56112">
    <property type="entry name" value="Protein kinase-like (PK-like)"/>
    <property type="match status" value="1"/>
</dbReference>
<dbReference type="Gene3D" id="3.30.200.20">
    <property type="entry name" value="Phosphorylase Kinase, domain 1"/>
    <property type="match status" value="1"/>
</dbReference>
<evidence type="ECO:0000256" key="6">
    <source>
        <dbReference type="ARBA" id="ARBA00022840"/>
    </source>
</evidence>
<evidence type="ECO:0000313" key="11">
    <source>
        <dbReference type="EMBL" id="KAF1978521.1"/>
    </source>
</evidence>
<dbReference type="PROSITE" id="PS00107">
    <property type="entry name" value="PROTEIN_KINASE_ATP"/>
    <property type="match status" value="1"/>
</dbReference>
<name>A0A6A5VMN0_9PLEO</name>
<feature type="compositionally biased region" description="Basic and acidic residues" evidence="9">
    <location>
        <begin position="373"/>
        <end position="394"/>
    </location>
</feature>
<keyword evidence="6 8" id="KW-0067">ATP-binding</keyword>